<dbReference type="Proteomes" id="UP001497600">
    <property type="component" value="Chromosome C"/>
</dbReference>
<dbReference type="InterPro" id="IPR016024">
    <property type="entry name" value="ARM-type_fold"/>
</dbReference>
<dbReference type="EMBL" id="OZ004255">
    <property type="protein sequence ID" value="CAK7899207.1"/>
    <property type="molecule type" value="Genomic_DNA"/>
</dbReference>
<reference evidence="1 2" key="1">
    <citation type="submission" date="2024-01" db="EMBL/GenBank/DDBJ databases">
        <authorList>
            <consortium name="Genoscope - CEA"/>
            <person name="William W."/>
        </authorList>
    </citation>
    <scope>NUCLEOTIDE SEQUENCE [LARGE SCALE GENOMIC DNA]</scope>
    <source>
        <strain evidence="1 2">29B2s-10</strain>
    </source>
</reference>
<dbReference type="Gene3D" id="1.10.510.10">
    <property type="entry name" value="Transferase(Phosphotransferase) domain 1"/>
    <property type="match status" value="1"/>
</dbReference>
<name>A0ABP0E9R6_9ASCO</name>
<dbReference type="Gene3D" id="3.30.200.20">
    <property type="entry name" value="Phosphorylase Kinase, domain 1"/>
    <property type="match status" value="1"/>
</dbReference>
<protein>
    <submittedName>
        <fullName evidence="1">Cytoplasmic export protein 1</fullName>
    </submittedName>
</protein>
<sequence>MNFLSKTFSSLTGTSIPYTFKEKEVDPRSGIFPDSASVWTIYKGLNPKNDNTPVTIFEFNLRDSANADLEPLARNCFRKSKLLKLPGVISVIDYIEDESYLYIITEPVVPLYRYLQVNDGKVSTDSKVCGIYEIGQTLSLINSKCNSLHGNLGLFSSVFVTPSGDWKLFGFELLTNLTSDPDQPIYRFSNIQQGFNCTLPEDGLDSVRQFPLKLDSFKFGSFIYSVFNIHHMKSLGVKVTQSELNSMVNIPRQLTVACKRLVGAKLGLRPTVEKFMSDTESYFERNKLIIFSHELNEIKFKSEVEKLEFFKTYLSNFISEEDVNSFPPGFLEHKVLSELLSQYENIQKQKVTISSTPEEVQSRQETTSVLLNYILKFGVAIQESNFTKLIKPIIFQAFTLPDRSIRLTLLNHLTQYAPMLTESDVQSNIFTPLLSGFQDTNFTIRETTLRSITTIIDKVSVKQVNQELLKVLAKSQMDPKPSIRTNTLVLIIKISSKIYNTSKNNVLITALSKSLRDTFTPCKMMALSGFESLIDEFSLNEICGKILGHIAISLMDPQSFKVRTEARRIFELYLKSVEEHASSLPKVEDDEEAEEKAFFAKFAPQQSEEEKSNPTESREWNLDFAFAKFGMSNSGKLNDEFNVSTPDLTRITTPTTERIPTVKVPKSAIAQNNWNDDFDVDDSWGGDDEVVEKVVARPKKASSMKLGSKKTIVKPAKTVGNALKLDLKVQEDEDENWDGDW</sequence>
<dbReference type="PANTHER" id="PTHR12984:SF3">
    <property type="entry name" value="N-TERMINAL KINASE-LIKE PROTEIN"/>
    <property type="match status" value="1"/>
</dbReference>
<evidence type="ECO:0000313" key="2">
    <source>
        <dbReference type="Proteomes" id="UP001497600"/>
    </source>
</evidence>
<dbReference type="Gene3D" id="1.25.10.10">
    <property type="entry name" value="Leucine-rich Repeat Variant"/>
    <property type="match status" value="1"/>
</dbReference>
<gene>
    <name evidence="1" type="primary">CEX1</name>
    <name evidence="1" type="ORF">CAAN4_C01618</name>
</gene>
<evidence type="ECO:0000313" key="1">
    <source>
        <dbReference type="EMBL" id="CAK7899207.1"/>
    </source>
</evidence>
<dbReference type="InterPro" id="IPR011009">
    <property type="entry name" value="Kinase-like_dom_sf"/>
</dbReference>
<organism evidence="1 2">
    <name type="scientific">[Candida] anglica</name>
    <dbReference type="NCBI Taxonomy" id="148631"/>
    <lineage>
        <taxon>Eukaryota</taxon>
        <taxon>Fungi</taxon>
        <taxon>Dikarya</taxon>
        <taxon>Ascomycota</taxon>
        <taxon>Saccharomycotina</taxon>
        <taxon>Pichiomycetes</taxon>
        <taxon>Debaryomycetaceae</taxon>
        <taxon>Kurtzmaniella</taxon>
    </lineage>
</organism>
<dbReference type="InterPro" id="IPR051177">
    <property type="entry name" value="CIK-Related_Protein"/>
</dbReference>
<dbReference type="SUPFAM" id="SSF48371">
    <property type="entry name" value="ARM repeat"/>
    <property type="match status" value="1"/>
</dbReference>
<proteinExistence type="predicted"/>
<dbReference type="InterPro" id="IPR011989">
    <property type="entry name" value="ARM-like"/>
</dbReference>
<accession>A0ABP0E9R6</accession>
<dbReference type="PANTHER" id="PTHR12984">
    <property type="entry name" value="SCY1-RELATED S/T PROTEIN KINASE-LIKE"/>
    <property type="match status" value="1"/>
</dbReference>
<keyword evidence="2" id="KW-1185">Reference proteome</keyword>
<dbReference type="SUPFAM" id="SSF56112">
    <property type="entry name" value="Protein kinase-like (PK-like)"/>
    <property type="match status" value="1"/>
</dbReference>